<dbReference type="GeneID" id="54558134"/>
<keyword evidence="1" id="KW-0175">Coiled coil</keyword>
<accession>A0A6A6CXD4</accession>
<keyword evidence="4" id="KW-1185">Reference proteome</keyword>
<proteinExistence type="predicted"/>
<sequence>MLSQRATTPRILSIRPLRPPSSLQNASKPRLFTQNSPLLLIAQRSNALRPQLPYLTQPAFQRANGPSQQLARLLSTETRTYVKEQTWLAVKWTVIPCTILALATIVYFGISIELEEHENPTPDEWTLLTRHGVRGARHFAQPRLLETAGFIDWAKVGSRLRAALSRLEDPAIDGKGLTEPAGEGEEIVIEGVGRAGFDISAKSWAWRAGYYEVVMGCAAAAEHLDSMVRDKISGGVFQKEFVVGPSNPDPRPIPAYFNVTPLEENVAPASPPPETFYMRILTGKGFTTKQKMEAARAYANWLDFKNLPESAEEMYRWSLDIAKSALPLGVDPDELIDSNTAVLKRSQASSQITPNLLRASTDLATHYATNGNVTAALPILLSVLRARRSTSVSPFPPPPSSQPQESTGGALDIIYSLFSKPKFPSPPPSGDNPLIRISDKPTCEESALMLYIGEILFASTPSKESLGWTKQAVTIAGANLSHPTPTADVDEGEEKRKCMECLATGVRNWEVMLNRLTSTGEIDAGKSGWFSWGGGPRIDSRIEVEEEKTQIEALKDKVARERIHHQAKTPIGALAPNAGWSR</sequence>
<name>A0A6A6CXD4_ZASCE</name>
<evidence type="ECO:0008006" key="5">
    <source>
        <dbReference type="Google" id="ProtNLM"/>
    </source>
</evidence>
<dbReference type="EMBL" id="ML993585">
    <property type="protein sequence ID" value="KAF2170459.1"/>
    <property type="molecule type" value="Genomic_DNA"/>
</dbReference>
<protein>
    <recommendedName>
        <fullName evidence="5">MFS maltose permease</fullName>
    </recommendedName>
</protein>
<evidence type="ECO:0000256" key="1">
    <source>
        <dbReference type="SAM" id="Coils"/>
    </source>
</evidence>
<dbReference type="AlphaFoldDB" id="A0A6A6CXD4"/>
<gene>
    <name evidence="3" type="ORF">M409DRAFT_19280</name>
</gene>
<evidence type="ECO:0000313" key="4">
    <source>
        <dbReference type="Proteomes" id="UP000799537"/>
    </source>
</evidence>
<keyword evidence="2" id="KW-0472">Membrane</keyword>
<keyword evidence="2" id="KW-0812">Transmembrane</keyword>
<feature type="transmembrane region" description="Helical" evidence="2">
    <location>
        <begin position="89"/>
        <end position="110"/>
    </location>
</feature>
<reference evidence="3" key="1">
    <citation type="journal article" date="2020" name="Stud. Mycol.">
        <title>101 Dothideomycetes genomes: a test case for predicting lifestyles and emergence of pathogens.</title>
        <authorList>
            <person name="Haridas S."/>
            <person name="Albert R."/>
            <person name="Binder M."/>
            <person name="Bloem J."/>
            <person name="Labutti K."/>
            <person name="Salamov A."/>
            <person name="Andreopoulos B."/>
            <person name="Baker S."/>
            <person name="Barry K."/>
            <person name="Bills G."/>
            <person name="Bluhm B."/>
            <person name="Cannon C."/>
            <person name="Castanera R."/>
            <person name="Culley D."/>
            <person name="Daum C."/>
            <person name="Ezra D."/>
            <person name="Gonzalez J."/>
            <person name="Henrissat B."/>
            <person name="Kuo A."/>
            <person name="Liang C."/>
            <person name="Lipzen A."/>
            <person name="Lutzoni F."/>
            <person name="Magnuson J."/>
            <person name="Mondo S."/>
            <person name="Nolan M."/>
            <person name="Ohm R."/>
            <person name="Pangilinan J."/>
            <person name="Park H.-J."/>
            <person name="Ramirez L."/>
            <person name="Alfaro M."/>
            <person name="Sun H."/>
            <person name="Tritt A."/>
            <person name="Yoshinaga Y."/>
            <person name="Zwiers L.-H."/>
            <person name="Turgeon B."/>
            <person name="Goodwin S."/>
            <person name="Spatafora J."/>
            <person name="Crous P."/>
            <person name="Grigoriev I."/>
        </authorList>
    </citation>
    <scope>NUCLEOTIDE SEQUENCE</scope>
    <source>
        <strain evidence="3">ATCC 36951</strain>
    </source>
</reference>
<organism evidence="3 4">
    <name type="scientific">Zasmidium cellare ATCC 36951</name>
    <dbReference type="NCBI Taxonomy" id="1080233"/>
    <lineage>
        <taxon>Eukaryota</taxon>
        <taxon>Fungi</taxon>
        <taxon>Dikarya</taxon>
        <taxon>Ascomycota</taxon>
        <taxon>Pezizomycotina</taxon>
        <taxon>Dothideomycetes</taxon>
        <taxon>Dothideomycetidae</taxon>
        <taxon>Mycosphaerellales</taxon>
        <taxon>Mycosphaerellaceae</taxon>
        <taxon>Zasmidium</taxon>
    </lineage>
</organism>
<evidence type="ECO:0000313" key="3">
    <source>
        <dbReference type="EMBL" id="KAF2170459.1"/>
    </source>
</evidence>
<evidence type="ECO:0000256" key="2">
    <source>
        <dbReference type="SAM" id="Phobius"/>
    </source>
</evidence>
<dbReference type="Proteomes" id="UP000799537">
    <property type="component" value="Unassembled WGS sequence"/>
</dbReference>
<keyword evidence="2" id="KW-1133">Transmembrane helix</keyword>
<feature type="coiled-coil region" evidence="1">
    <location>
        <begin position="537"/>
        <end position="564"/>
    </location>
</feature>
<dbReference type="OrthoDB" id="5408102at2759"/>
<dbReference type="RefSeq" id="XP_033671348.1">
    <property type="nucleotide sequence ID" value="XM_033804862.1"/>
</dbReference>